<accession>A0A8H6KGM3</accession>
<evidence type="ECO:0000313" key="3">
    <source>
        <dbReference type="Proteomes" id="UP000654918"/>
    </source>
</evidence>
<sequence length="109" mass="12047">MHFSTVLFAAVSFATGISADLHVYAWCADRDIDIWSGEESNPENNGATQKACDRYKARNTGNQQWDKCPDCKTSFRGDVLVCNSVAKHIGGDEWDYYCKQVGADMGKAS</sequence>
<organism evidence="2 3">
    <name type="scientific">Colletotrichum plurivorum</name>
    <dbReference type="NCBI Taxonomy" id="2175906"/>
    <lineage>
        <taxon>Eukaryota</taxon>
        <taxon>Fungi</taxon>
        <taxon>Dikarya</taxon>
        <taxon>Ascomycota</taxon>
        <taxon>Pezizomycotina</taxon>
        <taxon>Sordariomycetes</taxon>
        <taxon>Hypocreomycetidae</taxon>
        <taxon>Glomerellales</taxon>
        <taxon>Glomerellaceae</taxon>
        <taxon>Colletotrichum</taxon>
        <taxon>Colletotrichum orchidearum species complex</taxon>
    </lineage>
</organism>
<dbReference type="Proteomes" id="UP000654918">
    <property type="component" value="Unassembled WGS sequence"/>
</dbReference>
<dbReference type="AlphaFoldDB" id="A0A8H6KGM3"/>
<comment type="caution">
    <text evidence="2">The sequence shown here is derived from an EMBL/GenBank/DDBJ whole genome shotgun (WGS) entry which is preliminary data.</text>
</comment>
<keyword evidence="3" id="KW-1185">Reference proteome</keyword>
<reference evidence="2" key="1">
    <citation type="journal article" date="2020" name="Phytopathology">
        <title>Genome Sequence Resources of Colletotrichum truncatum, C. plurivorum, C. musicola, and C. sojae: Four Species Pathogenic to Soybean (Glycine max).</title>
        <authorList>
            <person name="Rogerio F."/>
            <person name="Boufleur T.R."/>
            <person name="Ciampi-Guillardi M."/>
            <person name="Sukno S.A."/>
            <person name="Thon M.R."/>
            <person name="Massola Junior N.S."/>
            <person name="Baroncelli R."/>
        </authorList>
    </citation>
    <scope>NUCLEOTIDE SEQUENCE</scope>
    <source>
        <strain evidence="2">LFN00145</strain>
    </source>
</reference>
<name>A0A8H6KGM3_9PEZI</name>
<evidence type="ECO:0000256" key="1">
    <source>
        <dbReference type="SAM" id="SignalP"/>
    </source>
</evidence>
<evidence type="ECO:0000313" key="2">
    <source>
        <dbReference type="EMBL" id="KAF6831174.1"/>
    </source>
</evidence>
<keyword evidence="1" id="KW-0732">Signal</keyword>
<protein>
    <submittedName>
        <fullName evidence="2">Uncharacterized protein</fullName>
    </submittedName>
</protein>
<feature type="signal peptide" evidence="1">
    <location>
        <begin position="1"/>
        <end position="19"/>
    </location>
</feature>
<feature type="chain" id="PRO_5034604416" evidence="1">
    <location>
        <begin position="20"/>
        <end position="109"/>
    </location>
</feature>
<gene>
    <name evidence="2" type="ORF">CPLU01_06872</name>
</gene>
<dbReference type="EMBL" id="WIGO01000084">
    <property type="protein sequence ID" value="KAF6831174.1"/>
    <property type="molecule type" value="Genomic_DNA"/>
</dbReference>
<proteinExistence type="predicted"/>